<sequence>MEAAPRLQMLCFDLKISPKQAEFAHPLKKFIAAFYHEDPSNYSKAIQNLEQLRVAACTTSKDFAGVEVLKRYYSQLRSLQNRFPMTDDGAACVAFMWTDLYSGRVFNIADVKYELSSILYNIGALHSHLGALEDRTGAEGMKTACSHFQNAAWAFQHNRDSYPQPKGCDLSHDLLTFYSLVMLAQSQECILEKSLLDNRKSTISAKIAAQIVDFYAKAMNHLTADIKDIVGLKIYLQWKRICEMKASYYGAIAALHMGMGAEEERAYGLRVAWFREAMRRLTESLHAARDLSIDDTLAFTVDVIGGKLDAAEKENDFVYHDKVPAPENLPEVKGATLVKGIPFDPCDPEVSGPDLFASLIPMGAHEASSVYSEKKTQILRRVSELVEEKNAELATYESSLNLDKNILNTMLVKPTLPPDIIECCARFHTRRTAVLDLTTQLAKLQKMADDIAGLLREAEAQLKESRPGGVTSNVIADLRAELNKYREIHQHSSRSNDTLRDALRAHDEKLALLQYIPDILQQKLPHVIEATTEDAKVINELIRLFDKVDEMKAQRHKLFNNLREAIRNDDITKLIVANAQEDLNAVFDKAIAKHEQAIVVLEKNLSAQDNILKAVTEANASAAEVRLNLQQARQPWNTAIEGLRASAKAFEEVETQTLKGLDFFDKFQGNVSKLVTRLKSVVQVEREQEERLKMRQAAESAAAAAAAATAASTAMSANQHIPDTYMGHPGHSLSFNSGQTSVQPSPAASSFSGGQTAPKLKDYLTLMNKAKQGVNGAVNGSEYIPQPMPGSPGVSLPTMNATTATSAMGPATSLASGFYNSPQVSIQHQPVQQRYGQNAAQIIGSTPNGQNLAKETPAPADVSSIAASSGASATVAGQAVMPSHGMQASGVFKMPLPAGHLPTPAQTSTPVASQPQTSTSSAVSRTAPQPSTFTAQQQSQFYSAYNINSLGYPLYGGASSYAAAYGAYAHLYATPQTSNATAGVIGNSATESAAPASTAASPATAQVKGITNIANYYNITPQSITDSTSVASNSYAYPAGYRYPVAAHNQQYAYPSGAYSAYQRPTSNDHALSQLDTSIVTHASTPVTDTSVTVSQATATSSAAAPTAVVALPTRTVAAECAAVPYGAYTTMAMSTHYTPQQLSYVTAYSHYYGQTAAASSGPPTATAATTSTATTPASIAVVSTTQSVPANSVSSAPYTYQSMYHWGGYGNLPQGASVASASGMYMTSGSSSLAHPNAQTSATTSASYNSQQYALYYQQYAHQQQQQQYGNDTQHPAVAASQNASELNASNVAADRVTQSAQATTEVTGPSTNAYVASTMGINPYASGVQRSTTNPANMYHQYPETGVSQTAPSAYVAQTQVNQPPQKSKTTIASNLLDETPQLSVVPGEAALANVLQPTIVSSSVSDSETKTEADLGRHAGDHVSISNGETAAAAKDGLAPVLSAERAQSTNTSPSTQVLADVTNKMDSLPTISTVFAEASQSNSTALPSSAAVDPKNDPQVAHDLKIMFDKLDDMMRTLRLETRWKEYLDIQEAEARTLKISVGRICSMKNRFPDIMPYDYNRVVLASSKDDYINASLVASCVEGEPNYIITQAPLAATLEDFWTMVWEQGVETILSLSSFQELSSQLFFPSEKGTTQNYGPFHVSVLSFNERGAGIFTERLLAINGPQGPTRNVILVHVTQWTREISHQIALAEHVLDLHHKQRRTYNRPIVIQCLGGCGRSGILAFALRWISHLRIGRIPSDVIPILRGLAHSRKLLLLEQDQLRACLEIALLSIRAESQSRGLVPTGPATVTALDQMDEKQRKGQALSAEERIIQDLMQGFQAKAKITKESFEKPRGLEAGAGIGDPSDPLSQLDALWSLKK</sequence>
<evidence type="ECO:0000313" key="9">
    <source>
        <dbReference type="EMBL" id="OQR77340.1"/>
    </source>
</evidence>
<dbReference type="GO" id="GO:0005768">
    <property type="term" value="C:endosome"/>
    <property type="evidence" value="ECO:0007669"/>
    <property type="project" value="UniProtKB-SubCell"/>
</dbReference>
<name>A0A1V9XV21_9ACAR</name>
<dbReference type="InterPro" id="IPR000387">
    <property type="entry name" value="Tyr_Pase_dom"/>
</dbReference>
<dbReference type="PROSITE" id="PS50056">
    <property type="entry name" value="TYR_PHOSPHATASE_2"/>
    <property type="match status" value="1"/>
</dbReference>
<dbReference type="GO" id="GO:0045022">
    <property type="term" value="P:early endosome to late endosome transport"/>
    <property type="evidence" value="ECO:0007669"/>
    <property type="project" value="TreeGrafter"/>
</dbReference>
<dbReference type="InterPro" id="IPR029021">
    <property type="entry name" value="Prot-tyrosine_phosphatase-like"/>
</dbReference>
<feature type="domain" description="Tyrosine specific protein phosphatases" evidence="7">
    <location>
        <begin position="1694"/>
        <end position="1770"/>
    </location>
</feature>
<dbReference type="SUPFAM" id="SSF52799">
    <property type="entry name" value="(Phosphotyrosine protein) phosphatases II"/>
    <property type="match status" value="1"/>
</dbReference>
<dbReference type="InterPro" id="IPR003595">
    <property type="entry name" value="Tyr_Pase_cat"/>
</dbReference>
<dbReference type="EMBL" id="MNPL01003661">
    <property type="protein sequence ID" value="OQR77340.1"/>
    <property type="molecule type" value="Genomic_DNA"/>
</dbReference>
<accession>A0A1V9XV21</accession>
<dbReference type="Gene3D" id="1.20.120.560">
    <property type="entry name" value="alix/aip1 in complex with the ypdl late domain"/>
    <property type="match status" value="1"/>
</dbReference>
<evidence type="ECO:0000256" key="3">
    <source>
        <dbReference type="ARBA" id="ARBA00022490"/>
    </source>
</evidence>
<feature type="region of interest" description="Disordered" evidence="5">
    <location>
        <begin position="891"/>
        <end position="934"/>
    </location>
</feature>
<dbReference type="SMART" id="SM00194">
    <property type="entry name" value="PTPc"/>
    <property type="match status" value="1"/>
</dbReference>
<dbReference type="InParanoid" id="A0A1V9XV21"/>
<keyword evidence="10" id="KW-1185">Reference proteome</keyword>
<evidence type="ECO:0000256" key="2">
    <source>
        <dbReference type="ARBA" id="ARBA00004496"/>
    </source>
</evidence>
<dbReference type="FunCoup" id="A0A1V9XV21">
    <property type="interactions" value="800"/>
</dbReference>
<dbReference type="GO" id="GO:0043328">
    <property type="term" value="P:protein transport to vacuole involved in ubiquitin-dependent protein catabolic process via the multivesicular body sorting pathway"/>
    <property type="evidence" value="ECO:0007669"/>
    <property type="project" value="TreeGrafter"/>
</dbReference>
<dbReference type="PROSITE" id="PS50055">
    <property type="entry name" value="TYR_PHOSPHATASE_PTP"/>
    <property type="match status" value="1"/>
</dbReference>
<evidence type="ECO:0000256" key="4">
    <source>
        <dbReference type="ARBA" id="ARBA00022753"/>
    </source>
</evidence>
<evidence type="ECO:0000259" key="6">
    <source>
        <dbReference type="PROSITE" id="PS50055"/>
    </source>
</evidence>
<organism evidence="9 10">
    <name type="scientific">Tropilaelaps mercedesae</name>
    <dbReference type="NCBI Taxonomy" id="418985"/>
    <lineage>
        <taxon>Eukaryota</taxon>
        <taxon>Metazoa</taxon>
        <taxon>Ecdysozoa</taxon>
        <taxon>Arthropoda</taxon>
        <taxon>Chelicerata</taxon>
        <taxon>Arachnida</taxon>
        <taxon>Acari</taxon>
        <taxon>Parasitiformes</taxon>
        <taxon>Mesostigmata</taxon>
        <taxon>Gamasina</taxon>
        <taxon>Dermanyssoidea</taxon>
        <taxon>Laelapidae</taxon>
        <taxon>Tropilaelaps</taxon>
    </lineage>
</organism>
<evidence type="ECO:0000313" key="10">
    <source>
        <dbReference type="Proteomes" id="UP000192247"/>
    </source>
</evidence>
<dbReference type="PANTHER" id="PTHR23030:SF30">
    <property type="entry name" value="TYROSINE-PROTEIN PHOSPHATASE NON-RECEPTOR TYPE 23"/>
    <property type="match status" value="1"/>
</dbReference>
<feature type="domain" description="Tyrosine-protein phosphatase" evidence="6">
    <location>
        <begin position="1553"/>
        <end position="1779"/>
    </location>
</feature>
<proteinExistence type="predicted"/>
<dbReference type="GO" id="GO:0048666">
    <property type="term" value="P:neuron development"/>
    <property type="evidence" value="ECO:0007669"/>
    <property type="project" value="UniProtKB-ARBA"/>
</dbReference>
<evidence type="ECO:0000256" key="5">
    <source>
        <dbReference type="SAM" id="MobiDB-lite"/>
    </source>
</evidence>
<dbReference type="SMART" id="SM00404">
    <property type="entry name" value="PTPc_motif"/>
    <property type="match status" value="1"/>
</dbReference>
<feature type="region of interest" description="Disordered" evidence="5">
    <location>
        <begin position="1838"/>
        <end position="1857"/>
    </location>
</feature>
<feature type="domain" description="BRO1" evidence="8">
    <location>
        <begin position="8"/>
        <end position="393"/>
    </location>
</feature>
<evidence type="ECO:0000256" key="1">
    <source>
        <dbReference type="ARBA" id="ARBA00004177"/>
    </source>
</evidence>
<keyword evidence="4" id="KW-0967">Endosome</keyword>
<comment type="caution">
    <text evidence="9">The sequence shown here is derived from an EMBL/GenBank/DDBJ whole genome shotgun (WGS) entry which is preliminary data.</text>
</comment>
<dbReference type="STRING" id="418985.A0A1V9XV21"/>
<keyword evidence="9" id="KW-0675">Receptor</keyword>
<dbReference type="OrthoDB" id="10266451at2759"/>
<gene>
    <name evidence="9" type="ORF">BIW11_07163</name>
</gene>
<dbReference type="PRINTS" id="PR00700">
    <property type="entry name" value="PRTYPHPHTASE"/>
</dbReference>
<dbReference type="InterPro" id="IPR025304">
    <property type="entry name" value="ALIX_V_dom"/>
</dbReference>
<dbReference type="InterPro" id="IPR004328">
    <property type="entry name" value="BRO1_dom"/>
</dbReference>
<dbReference type="Gene3D" id="3.90.190.10">
    <property type="entry name" value="Protein tyrosine phosphatase superfamily"/>
    <property type="match status" value="1"/>
</dbReference>
<feature type="compositionally biased region" description="Polar residues" evidence="5">
    <location>
        <begin position="904"/>
        <end position="934"/>
    </location>
</feature>
<dbReference type="PANTHER" id="PTHR23030">
    <property type="entry name" value="PCD6 INTERACTING PROTEIN-RELATED"/>
    <property type="match status" value="1"/>
</dbReference>
<dbReference type="GO" id="GO:0004725">
    <property type="term" value="F:protein tyrosine phosphatase activity"/>
    <property type="evidence" value="ECO:0007669"/>
    <property type="project" value="InterPro"/>
</dbReference>
<dbReference type="Pfam" id="PF03097">
    <property type="entry name" value="BRO1"/>
    <property type="match status" value="1"/>
</dbReference>
<dbReference type="InterPro" id="IPR038499">
    <property type="entry name" value="BRO1_sf"/>
</dbReference>
<reference evidence="9 10" key="1">
    <citation type="journal article" date="2017" name="Gigascience">
        <title>Draft genome of the honey bee ectoparasitic mite, Tropilaelaps mercedesae, is shaped by the parasitic life history.</title>
        <authorList>
            <person name="Dong X."/>
            <person name="Armstrong S.D."/>
            <person name="Xia D."/>
            <person name="Makepeace B.L."/>
            <person name="Darby A.C."/>
            <person name="Kadowaki T."/>
        </authorList>
    </citation>
    <scope>NUCLEOTIDE SEQUENCE [LARGE SCALE GENOMIC DNA]</scope>
    <source>
        <strain evidence="9">Wuxi-XJTLU</strain>
    </source>
</reference>
<dbReference type="SMART" id="SM01041">
    <property type="entry name" value="BRO1"/>
    <property type="match status" value="1"/>
</dbReference>
<comment type="subcellular location">
    <subcellularLocation>
        <location evidence="2">Cytoplasm</location>
    </subcellularLocation>
    <subcellularLocation>
        <location evidence="1">Endosome</location>
    </subcellularLocation>
</comment>
<protein>
    <submittedName>
        <fullName evidence="9">Tyrosine-protein phosphatase non-receptor type 23-like</fullName>
    </submittedName>
</protein>
<dbReference type="Gene3D" id="1.20.140.50">
    <property type="entry name" value="alix/aip1 like domains"/>
    <property type="match status" value="1"/>
</dbReference>
<dbReference type="Gene3D" id="1.25.40.280">
    <property type="entry name" value="alix/aip1 like domains"/>
    <property type="match status" value="1"/>
</dbReference>
<dbReference type="GO" id="GO:0032456">
    <property type="term" value="P:endocytic recycling"/>
    <property type="evidence" value="ECO:0007669"/>
    <property type="project" value="TreeGrafter"/>
</dbReference>
<dbReference type="Pfam" id="PF00102">
    <property type="entry name" value="Y_phosphatase"/>
    <property type="match status" value="1"/>
</dbReference>
<dbReference type="Proteomes" id="UP000192247">
    <property type="component" value="Unassembled WGS sequence"/>
</dbReference>
<keyword evidence="3" id="KW-0963">Cytoplasm</keyword>
<dbReference type="PROSITE" id="PS51180">
    <property type="entry name" value="BRO1"/>
    <property type="match status" value="1"/>
</dbReference>
<dbReference type="Pfam" id="PF13949">
    <property type="entry name" value="ALIX_LYPXL_bnd"/>
    <property type="match status" value="1"/>
</dbReference>
<evidence type="ECO:0000259" key="7">
    <source>
        <dbReference type="PROSITE" id="PS50056"/>
    </source>
</evidence>
<evidence type="ECO:0000259" key="8">
    <source>
        <dbReference type="PROSITE" id="PS51180"/>
    </source>
</evidence>
<dbReference type="InterPro" id="IPR000242">
    <property type="entry name" value="PTP_cat"/>
</dbReference>